<protein>
    <submittedName>
        <fullName evidence="3">NAD(P)-dependent dehydrogenase, short-chain alcohol dehydrogenase family</fullName>
    </submittedName>
</protein>
<evidence type="ECO:0000256" key="1">
    <source>
        <dbReference type="ARBA" id="ARBA00006484"/>
    </source>
</evidence>
<dbReference type="Proteomes" id="UP000185924">
    <property type="component" value="Unassembled WGS sequence"/>
</dbReference>
<dbReference type="PRINTS" id="PR00081">
    <property type="entry name" value="GDHRDH"/>
</dbReference>
<evidence type="ECO:0000313" key="3">
    <source>
        <dbReference type="EMBL" id="SIQ82813.1"/>
    </source>
</evidence>
<proteinExistence type="inferred from homology"/>
<dbReference type="Pfam" id="PF13561">
    <property type="entry name" value="adh_short_C2"/>
    <property type="match status" value="1"/>
</dbReference>
<dbReference type="AlphaFoldDB" id="A0A1N6VY50"/>
<comment type="similarity">
    <text evidence="1">Belongs to the short-chain dehydrogenases/reductases (SDR) family.</text>
</comment>
<dbReference type="InterPro" id="IPR020904">
    <property type="entry name" value="Sc_DH/Rdtase_CS"/>
</dbReference>
<dbReference type="OrthoDB" id="9804104at2"/>
<gene>
    <name evidence="3" type="ORF">SAMN05421545_1271</name>
</gene>
<dbReference type="STRING" id="1077936.SAMN05421545_1271"/>
<dbReference type="RefSeq" id="WP_040574635.1">
    <property type="nucleotide sequence ID" value="NZ_FTNM01000002.1"/>
</dbReference>
<dbReference type="Gene3D" id="3.40.50.720">
    <property type="entry name" value="NAD(P)-binding Rossmann-like Domain"/>
    <property type="match status" value="1"/>
</dbReference>
<dbReference type="InterPro" id="IPR036291">
    <property type="entry name" value="NAD(P)-bd_dom_sf"/>
</dbReference>
<dbReference type="PANTHER" id="PTHR24321">
    <property type="entry name" value="DEHYDROGENASES, SHORT CHAIN"/>
    <property type="match status" value="1"/>
</dbReference>
<dbReference type="FunFam" id="3.40.50.720:FF:000084">
    <property type="entry name" value="Short-chain dehydrogenase reductase"/>
    <property type="match status" value="1"/>
</dbReference>
<name>A0A1N6VY50_9BACT</name>
<dbReference type="NCBIfam" id="NF005559">
    <property type="entry name" value="PRK07231.1"/>
    <property type="match status" value="1"/>
</dbReference>
<dbReference type="EMBL" id="FTNM01000002">
    <property type="protein sequence ID" value="SIQ82813.1"/>
    <property type="molecule type" value="Genomic_DNA"/>
</dbReference>
<dbReference type="PROSITE" id="PS00061">
    <property type="entry name" value="ADH_SHORT"/>
    <property type="match status" value="1"/>
</dbReference>
<organism evidence="3 4">
    <name type="scientific">Pontibacter lucknowensis</name>
    <dbReference type="NCBI Taxonomy" id="1077936"/>
    <lineage>
        <taxon>Bacteria</taxon>
        <taxon>Pseudomonadati</taxon>
        <taxon>Bacteroidota</taxon>
        <taxon>Cytophagia</taxon>
        <taxon>Cytophagales</taxon>
        <taxon>Hymenobacteraceae</taxon>
        <taxon>Pontibacter</taxon>
    </lineage>
</organism>
<dbReference type="SUPFAM" id="SSF51735">
    <property type="entry name" value="NAD(P)-binding Rossmann-fold domains"/>
    <property type="match status" value="1"/>
</dbReference>
<evidence type="ECO:0000313" key="4">
    <source>
        <dbReference type="Proteomes" id="UP000185924"/>
    </source>
</evidence>
<keyword evidence="4" id="KW-1185">Reference proteome</keyword>
<sequence length="256" mass="26935">MAASSQRQLTGKVALVTGGSSGIGKSSAILYAREGARVVVSDIHEEPGMQVVQEIEGQGGEAIFVLGDVSKPEDCERMVQQAVEKFGRLDIAFNNAGIGGEANPIGEMSIEGWNKVISVNLNSVFYCMHFQIRQMLQNGGGAIVNNSSILGQVGFANSAAYVAAKHGVVGLTKNGGIEYAAQGIRVNAIGPAFIKTPLLTDAGMTEEVLQFLAGKHPIGRLGEPEEVAELVIWLSSDKASFVTGAYYAVDGAYLTQ</sequence>
<reference evidence="4" key="1">
    <citation type="submission" date="2017-01" db="EMBL/GenBank/DDBJ databases">
        <authorList>
            <person name="Varghese N."/>
            <person name="Submissions S."/>
        </authorList>
    </citation>
    <scope>NUCLEOTIDE SEQUENCE [LARGE SCALE GENOMIC DNA]</scope>
    <source>
        <strain evidence="4">DM9</strain>
    </source>
</reference>
<keyword evidence="2" id="KW-0560">Oxidoreductase</keyword>
<dbReference type="PANTHER" id="PTHR24321:SF8">
    <property type="entry name" value="ESTRADIOL 17-BETA-DEHYDROGENASE 8-RELATED"/>
    <property type="match status" value="1"/>
</dbReference>
<dbReference type="PRINTS" id="PR00080">
    <property type="entry name" value="SDRFAMILY"/>
</dbReference>
<dbReference type="NCBIfam" id="NF009466">
    <property type="entry name" value="PRK12826.1-2"/>
    <property type="match status" value="1"/>
</dbReference>
<accession>A0A1N6VY50</accession>
<dbReference type="InterPro" id="IPR002347">
    <property type="entry name" value="SDR_fam"/>
</dbReference>
<evidence type="ECO:0000256" key="2">
    <source>
        <dbReference type="ARBA" id="ARBA00023002"/>
    </source>
</evidence>
<dbReference type="GO" id="GO:0016491">
    <property type="term" value="F:oxidoreductase activity"/>
    <property type="evidence" value="ECO:0007669"/>
    <property type="project" value="UniProtKB-KW"/>
</dbReference>